<evidence type="ECO:0000313" key="4">
    <source>
        <dbReference type="EMBL" id="XAO13409.1"/>
    </source>
</evidence>
<proteinExistence type="inferred from homology"/>
<dbReference type="InterPro" id="IPR029045">
    <property type="entry name" value="ClpP/crotonase-like_dom_sf"/>
</dbReference>
<evidence type="ECO:0000256" key="1">
    <source>
        <dbReference type="ARBA" id="ARBA00007039"/>
    </source>
</evidence>
<name>A0AB38ZM07_9VIRU</name>
<organism evidence="4">
    <name type="scientific">Mantoniella tinhauana virus 1</name>
    <dbReference type="NCBI Taxonomy" id="3111543"/>
    <lineage>
        <taxon>Viruses</taxon>
    </lineage>
</organism>
<dbReference type="CDD" id="cd07016">
    <property type="entry name" value="S14_ClpP_1"/>
    <property type="match status" value="1"/>
</dbReference>
<reference evidence="4" key="1">
    <citation type="submission" date="2024-01" db="EMBL/GenBank/DDBJ databases">
        <title>Genomic and biogeographic characterisation of Mantoniella tinhauana virus 1, the first discovered Mantoniella-infecting prasinovirus.</title>
        <authorList>
            <person name="Rey Redondo E."/>
            <person name="Yung C.C.M."/>
        </authorList>
    </citation>
    <scope>NUCLEOTIDE SEQUENCE</scope>
    <source>
        <strain evidence="4">Lau Fau Shan</strain>
    </source>
</reference>
<dbReference type="InterPro" id="IPR001907">
    <property type="entry name" value="ClpP"/>
</dbReference>
<keyword evidence="3" id="KW-0378">Hydrolase</keyword>
<evidence type="ECO:0000256" key="3">
    <source>
        <dbReference type="ARBA" id="ARBA00022801"/>
    </source>
</evidence>
<evidence type="ECO:0000256" key="2">
    <source>
        <dbReference type="ARBA" id="ARBA00022490"/>
    </source>
</evidence>
<dbReference type="InterPro" id="IPR023562">
    <property type="entry name" value="ClpP/TepA"/>
</dbReference>
<dbReference type="PANTHER" id="PTHR10381:SF70">
    <property type="entry name" value="ATP-DEPENDENT CLP PROTEASE PROTEOLYTIC SUBUNIT"/>
    <property type="match status" value="1"/>
</dbReference>
<dbReference type="GO" id="GO:0051117">
    <property type="term" value="F:ATPase binding"/>
    <property type="evidence" value="ECO:0007669"/>
    <property type="project" value="TreeGrafter"/>
</dbReference>
<comment type="similarity">
    <text evidence="1">Belongs to the peptidase S14 family.</text>
</comment>
<dbReference type="PRINTS" id="PR00127">
    <property type="entry name" value="CLPPROTEASEP"/>
</dbReference>
<dbReference type="Pfam" id="PF00574">
    <property type="entry name" value="CLP_protease"/>
    <property type="match status" value="1"/>
</dbReference>
<dbReference type="GO" id="GO:0004176">
    <property type="term" value="F:ATP-dependent peptidase activity"/>
    <property type="evidence" value="ECO:0007669"/>
    <property type="project" value="InterPro"/>
</dbReference>
<evidence type="ECO:0008006" key="5">
    <source>
        <dbReference type="Google" id="ProtNLM"/>
    </source>
</evidence>
<dbReference type="Gene3D" id="3.90.226.10">
    <property type="entry name" value="2-enoyl-CoA Hydratase, Chain A, domain 1"/>
    <property type="match status" value="1"/>
</dbReference>
<sequence>MPTDDEEQEETVVRVVGNEILFYGDIDRDNALDFVEKFKKLEIDLLKKSAELVGFEPVIQIHIMSDGGDVFSGLNMMNVLEASRVKVITIAQGSCCSAATFVFLGGKERRMGKNAYILIHQISTEFWGNFHELKNEMKVSEKLMKMLKDMYLSKTSIPEKKFKRLMKKDIYLSASKCLKYRIADAVV</sequence>
<dbReference type="SUPFAM" id="SSF52096">
    <property type="entry name" value="ClpP/crotonase"/>
    <property type="match status" value="1"/>
</dbReference>
<dbReference type="GO" id="GO:0009368">
    <property type="term" value="C:endopeptidase Clp complex"/>
    <property type="evidence" value="ECO:0007669"/>
    <property type="project" value="TreeGrafter"/>
</dbReference>
<dbReference type="GO" id="GO:0004252">
    <property type="term" value="F:serine-type endopeptidase activity"/>
    <property type="evidence" value="ECO:0007669"/>
    <property type="project" value="InterPro"/>
</dbReference>
<keyword evidence="2" id="KW-0963">Cytoplasm</keyword>
<dbReference type="GO" id="GO:0006515">
    <property type="term" value="P:protein quality control for misfolded or incompletely synthesized proteins"/>
    <property type="evidence" value="ECO:0007669"/>
    <property type="project" value="TreeGrafter"/>
</dbReference>
<protein>
    <recommendedName>
        <fullName evidence="5">ATP-dependent Clp protease proteolytic subunit</fullName>
    </recommendedName>
</protein>
<accession>A0AB38ZM07</accession>
<dbReference type="PANTHER" id="PTHR10381">
    <property type="entry name" value="ATP-DEPENDENT CLP PROTEASE PROTEOLYTIC SUBUNIT"/>
    <property type="match status" value="1"/>
</dbReference>
<dbReference type="EMBL" id="PP130629">
    <property type="protein sequence ID" value="XAO13409.1"/>
    <property type="molecule type" value="Genomic_DNA"/>
</dbReference>